<sequence>MKISGPYLISDHHQFHIDWEEGNHPGSFVIKCEDERKFYFLAIEKVEWLAIVPDNLESGENLQGDKTWKDQLQLINVYTNAGVLHEAEEIFQALHIFWLSTQTLSCEAGPCMIRTMQSPRDHETGVRVIRDRSTSELAQELDTKRLLWLIGITSVANFGLLSLNIN</sequence>
<proteinExistence type="predicted"/>
<comment type="caution">
    <text evidence="1">The sequence shown here is derived from an EMBL/GenBank/DDBJ whole genome shotgun (WGS) entry which is preliminary data.</text>
</comment>
<reference evidence="1 2" key="1">
    <citation type="submission" date="2024-01" db="EMBL/GenBank/DDBJ databases">
        <title>The genomes of 5 underutilized Papilionoideae crops provide insights into root nodulation and disease resistanc.</title>
        <authorList>
            <person name="Jiang F."/>
        </authorList>
    </citation>
    <scope>NUCLEOTIDE SEQUENCE [LARGE SCALE GENOMIC DNA]</scope>
    <source>
        <strain evidence="1">LVBAO_FW01</strain>
        <tissue evidence="1">Leaves</tissue>
    </source>
</reference>
<keyword evidence="2" id="KW-1185">Reference proteome</keyword>
<evidence type="ECO:0000313" key="2">
    <source>
        <dbReference type="Proteomes" id="UP001367508"/>
    </source>
</evidence>
<dbReference type="Proteomes" id="UP001367508">
    <property type="component" value="Unassembled WGS sequence"/>
</dbReference>
<dbReference type="AlphaFoldDB" id="A0AAN9PY74"/>
<organism evidence="1 2">
    <name type="scientific">Canavalia gladiata</name>
    <name type="common">Sword bean</name>
    <name type="synonym">Dolichos gladiatus</name>
    <dbReference type="NCBI Taxonomy" id="3824"/>
    <lineage>
        <taxon>Eukaryota</taxon>
        <taxon>Viridiplantae</taxon>
        <taxon>Streptophyta</taxon>
        <taxon>Embryophyta</taxon>
        <taxon>Tracheophyta</taxon>
        <taxon>Spermatophyta</taxon>
        <taxon>Magnoliopsida</taxon>
        <taxon>eudicotyledons</taxon>
        <taxon>Gunneridae</taxon>
        <taxon>Pentapetalae</taxon>
        <taxon>rosids</taxon>
        <taxon>fabids</taxon>
        <taxon>Fabales</taxon>
        <taxon>Fabaceae</taxon>
        <taxon>Papilionoideae</taxon>
        <taxon>50 kb inversion clade</taxon>
        <taxon>NPAAA clade</taxon>
        <taxon>indigoferoid/millettioid clade</taxon>
        <taxon>Phaseoleae</taxon>
        <taxon>Canavalia</taxon>
    </lineage>
</organism>
<evidence type="ECO:0000313" key="1">
    <source>
        <dbReference type="EMBL" id="KAK7315456.1"/>
    </source>
</evidence>
<protein>
    <submittedName>
        <fullName evidence="1">Uncharacterized protein</fullName>
    </submittedName>
</protein>
<accession>A0AAN9PY74</accession>
<dbReference type="EMBL" id="JAYMYQ010000008">
    <property type="protein sequence ID" value="KAK7315456.1"/>
    <property type="molecule type" value="Genomic_DNA"/>
</dbReference>
<gene>
    <name evidence="1" type="ORF">VNO77_34003</name>
</gene>
<name>A0AAN9PY74_CANGL</name>